<evidence type="ECO:0000313" key="2">
    <source>
        <dbReference type="Proteomes" id="UP000887564"/>
    </source>
</evidence>
<keyword evidence="2" id="KW-1185">Reference proteome</keyword>
<keyword evidence="1" id="KW-0732">Signal</keyword>
<dbReference type="WBParaSite" id="PEQ_0000707201-mRNA-1">
    <property type="protein sequence ID" value="PEQ_0000707201-mRNA-1"/>
    <property type="gene ID" value="PEQ_0000707201"/>
</dbReference>
<reference evidence="3" key="1">
    <citation type="submission" date="2022-11" db="UniProtKB">
        <authorList>
            <consortium name="WormBaseParasite"/>
        </authorList>
    </citation>
    <scope>IDENTIFICATION</scope>
</reference>
<proteinExistence type="predicted"/>
<evidence type="ECO:0000313" key="3">
    <source>
        <dbReference type="WBParaSite" id="PEQ_0000707201-mRNA-1"/>
    </source>
</evidence>
<feature type="signal peptide" evidence="1">
    <location>
        <begin position="1"/>
        <end position="17"/>
    </location>
</feature>
<sequence length="45" mass="5280">MSMRTSLIFVLLNCSNAFCQLERYERLNNFSANLRNDNAVMNLHD</sequence>
<organism evidence="2 3">
    <name type="scientific">Parascaris equorum</name>
    <name type="common">Equine roundworm</name>
    <dbReference type="NCBI Taxonomy" id="6256"/>
    <lineage>
        <taxon>Eukaryota</taxon>
        <taxon>Metazoa</taxon>
        <taxon>Ecdysozoa</taxon>
        <taxon>Nematoda</taxon>
        <taxon>Chromadorea</taxon>
        <taxon>Rhabditida</taxon>
        <taxon>Spirurina</taxon>
        <taxon>Ascaridomorpha</taxon>
        <taxon>Ascaridoidea</taxon>
        <taxon>Ascarididae</taxon>
        <taxon>Parascaris</taxon>
    </lineage>
</organism>
<protein>
    <submittedName>
        <fullName evidence="3">Uncharacterized protein</fullName>
    </submittedName>
</protein>
<accession>A0A914RKU3</accession>
<evidence type="ECO:0000256" key="1">
    <source>
        <dbReference type="SAM" id="SignalP"/>
    </source>
</evidence>
<dbReference type="Proteomes" id="UP000887564">
    <property type="component" value="Unplaced"/>
</dbReference>
<name>A0A914RKU3_PAREQ</name>
<dbReference type="AlphaFoldDB" id="A0A914RKU3"/>
<feature type="chain" id="PRO_5036765544" evidence="1">
    <location>
        <begin position="18"/>
        <end position="45"/>
    </location>
</feature>